<name>A0AA41X879_9BACI</name>
<dbReference type="InterPro" id="IPR009776">
    <property type="entry name" value="Spore_0_M"/>
</dbReference>
<comment type="caution">
    <text evidence="1">The sequence shown here is derived from an EMBL/GenBank/DDBJ whole genome shotgun (WGS) entry which is preliminary data.</text>
</comment>
<organism evidence="1 2">
    <name type="scientific">Ectobacillus ponti</name>
    <dbReference type="NCBI Taxonomy" id="2961894"/>
    <lineage>
        <taxon>Bacteria</taxon>
        <taxon>Bacillati</taxon>
        <taxon>Bacillota</taxon>
        <taxon>Bacilli</taxon>
        <taxon>Bacillales</taxon>
        <taxon>Bacillaceae</taxon>
        <taxon>Ectobacillus</taxon>
    </lineage>
</organism>
<evidence type="ECO:0000313" key="1">
    <source>
        <dbReference type="EMBL" id="MCP8968160.1"/>
    </source>
</evidence>
<evidence type="ECO:0000313" key="2">
    <source>
        <dbReference type="Proteomes" id="UP001156102"/>
    </source>
</evidence>
<protein>
    <submittedName>
        <fullName evidence="1">Sporulation protein</fullName>
    </submittedName>
</protein>
<sequence length="129" mass="14157">MMKGMLAKAGIGGAKPHLGLLRTAYRNGEAVAGYVQVSGGGTGQRIERLTVSVKQRNAAFPLAVTEYTELDITGPFAIEQGEERHFPFVYKLPLQEQEDAQTLFELVATLYIAGARRERDTAEIFIRTA</sequence>
<keyword evidence="2" id="KW-1185">Reference proteome</keyword>
<dbReference type="EMBL" id="JANCLT010000003">
    <property type="protein sequence ID" value="MCP8968160.1"/>
    <property type="molecule type" value="Genomic_DNA"/>
</dbReference>
<accession>A0AA41X879</accession>
<dbReference type="RefSeq" id="WP_254758079.1">
    <property type="nucleotide sequence ID" value="NZ_JANCLT010000003.1"/>
</dbReference>
<dbReference type="AlphaFoldDB" id="A0AA41X879"/>
<reference evidence="1" key="1">
    <citation type="submission" date="2022-07" db="EMBL/GenBank/DDBJ databases">
        <authorList>
            <person name="Li W.-J."/>
            <person name="Deng Q.-Q."/>
        </authorList>
    </citation>
    <scope>NUCLEOTIDE SEQUENCE</scope>
    <source>
        <strain evidence="1">SYSU M60031</strain>
    </source>
</reference>
<gene>
    <name evidence="1" type="ORF">NK662_06360</name>
</gene>
<dbReference type="Pfam" id="PF07070">
    <property type="entry name" value="Spo0M"/>
    <property type="match status" value="1"/>
</dbReference>
<proteinExistence type="predicted"/>
<dbReference type="PANTHER" id="PTHR40053:SF1">
    <property type="entry name" value="SPORULATION-CONTROL PROTEIN SPO0M"/>
    <property type="match status" value="1"/>
</dbReference>
<dbReference type="Proteomes" id="UP001156102">
    <property type="component" value="Unassembled WGS sequence"/>
</dbReference>
<dbReference type="PANTHER" id="PTHR40053">
    <property type="entry name" value="SPORULATION-CONTROL PROTEIN SPO0M"/>
    <property type="match status" value="1"/>
</dbReference>